<dbReference type="SUPFAM" id="SSF54909">
    <property type="entry name" value="Dimeric alpha+beta barrel"/>
    <property type="match status" value="1"/>
</dbReference>
<evidence type="ECO:0000256" key="2">
    <source>
        <dbReference type="ARBA" id="ARBA00022617"/>
    </source>
</evidence>
<evidence type="ECO:0000256" key="6">
    <source>
        <dbReference type="ARBA" id="ARBA00034312"/>
    </source>
</evidence>
<dbReference type="RefSeq" id="WP_116888526.1">
    <property type="nucleotide sequence ID" value="NZ_CP031641.1"/>
</dbReference>
<keyword evidence="4" id="KW-0408">Iron</keyword>
<evidence type="ECO:0000313" key="8">
    <source>
        <dbReference type="Proteomes" id="UP000258127"/>
    </source>
</evidence>
<proteinExistence type="inferred from homology"/>
<keyword evidence="8" id="KW-1185">Reference proteome</keyword>
<dbReference type="Proteomes" id="UP000258127">
    <property type="component" value="Chromosome"/>
</dbReference>
<comment type="similarity">
    <text evidence="6">Belongs to the heme-containing dehydratase family.</text>
</comment>
<reference evidence="7 8" key="1">
    <citation type="submission" date="2018-08" db="EMBL/GenBank/DDBJ databases">
        <authorList>
            <person name="Lee Y."/>
            <person name="Kakembo D."/>
        </authorList>
    </citation>
    <scope>NUCLEOTIDE SEQUENCE [LARGE SCALE GENOMIC DNA]</scope>
    <source>
        <strain evidence="7 8">JBCS1880</strain>
    </source>
</reference>
<evidence type="ECO:0000256" key="5">
    <source>
        <dbReference type="ARBA" id="ARBA00023239"/>
    </source>
</evidence>
<dbReference type="InterPro" id="IPR011008">
    <property type="entry name" value="Dimeric_a/b-barrel"/>
</dbReference>
<evidence type="ECO:0000256" key="4">
    <source>
        <dbReference type="ARBA" id="ARBA00023004"/>
    </source>
</evidence>
<protein>
    <submittedName>
        <fullName evidence="7">Phenylacetaldoxime dehydratase</fullName>
    </submittedName>
</protein>
<keyword evidence="3" id="KW-0479">Metal-binding</keyword>
<accession>A0AAI8KCZ2</accession>
<dbReference type="GO" id="GO:0046872">
    <property type="term" value="F:metal ion binding"/>
    <property type="evidence" value="ECO:0007669"/>
    <property type="project" value="UniProtKB-KW"/>
</dbReference>
<dbReference type="AlphaFoldDB" id="A0AAI8KCZ2"/>
<keyword evidence="2" id="KW-0349">Heme</keyword>
<evidence type="ECO:0000313" key="7">
    <source>
        <dbReference type="EMBL" id="AXO88893.1"/>
    </source>
</evidence>
<name>A0AAI8KCZ2_9PSED</name>
<evidence type="ECO:0000256" key="1">
    <source>
        <dbReference type="ARBA" id="ARBA00001970"/>
    </source>
</evidence>
<dbReference type="GO" id="GO:0016829">
    <property type="term" value="F:lyase activity"/>
    <property type="evidence" value="ECO:0007669"/>
    <property type="project" value="UniProtKB-KW"/>
</dbReference>
<dbReference type="EMBL" id="CP031641">
    <property type="protein sequence ID" value="AXO88893.1"/>
    <property type="molecule type" value="Genomic_DNA"/>
</dbReference>
<evidence type="ECO:0000256" key="3">
    <source>
        <dbReference type="ARBA" id="ARBA00022723"/>
    </source>
</evidence>
<gene>
    <name evidence="7" type="ORF">DZC75_13130</name>
</gene>
<organism evidence="7 8">
    <name type="scientific">Pseudomonas parafulva</name>
    <dbReference type="NCBI Taxonomy" id="157782"/>
    <lineage>
        <taxon>Bacteria</taxon>
        <taxon>Pseudomonadati</taxon>
        <taxon>Pseudomonadota</taxon>
        <taxon>Gammaproteobacteria</taxon>
        <taxon>Pseudomonadales</taxon>
        <taxon>Pseudomonadaceae</taxon>
        <taxon>Pseudomonas</taxon>
    </lineage>
</organism>
<dbReference type="Pfam" id="PF13816">
    <property type="entry name" value="Dehydratase_hem"/>
    <property type="match status" value="1"/>
</dbReference>
<dbReference type="InterPro" id="IPR025702">
    <property type="entry name" value="OXD"/>
</dbReference>
<keyword evidence="5" id="KW-0456">Lyase</keyword>
<comment type="cofactor">
    <cofactor evidence="1">
        <name>heme b</name>
        <dbReference type="ChEBI" id="CHEBI:60344"/>
    </cofactor>
</comment>
<sequence length="361" mass="40646">MESAIDKHLKCPRTLSRRVPDQYQPPFPMWVARAGEELRQVVMAYLGVQYQGEAQKAAALAALQHIVASFALTDGPLNHDLTHHTDNSGYDNLIVVGYWKDPAAYCRWLRSSEVDGWWSAEARLHEGLGYFREVVAPRAEQFETLYAFREDLPGVGAVMDSTSGEIEEHGYWGSMRDRFPASQTDWMEPDDELRILSGDPAKGGRVIVGGHDNIALIRSGQDWAEAGPEERSLYLDEILPTLEAGMDFLRDNGAPLGCYSNRFVRNIDLQGNLLDTSYNIGHWRSVEKLERWAESHPTHLRIFVTFFRVAAGLQKLRLYHEVSVSDGRQQLFEYINCHAQTGMLRDAKPAPQACPAQANAS</sequence>